<feature type="transmembrane region" description="Helical" evidence="6">
    <location>
        <begin position="6"/>
        <end position="25"/>
    </location>
</feature>
<dbReference type="GO" id="GO:0005886">
    <property type="term" value="C:plasma membrane"/>
    <property type="evidence" value="ECO:0007669"/>
    <property type="project" value="UniProtKB-SubCell"/>
</dbReference>
<gene>
    <name evidence="7" type="ORF">LCGC14_0034900</name>
</gene>
<dbReference type="PANTHER" id="PTHR30086">
    <property type="entry name" value="ARGININE EXPORTER PROTEIN ARGO"/>
    <property type="match status" value="1"/>
</dbReference>
<evidence type="ECO:0000256" key="3">
    <source>
        <dbReference type="ARBA" id="ARBA00022692"/>
    </source>
</evidence>
<evidence type="ECO:0000256" key="4">
    <source>
        <dbReference type="ARBA" id="ARBA00022989"/>
    </source>
</evidence>
<sequence length="212" mass="22024">MLGIVAYALGAMYSPGPVNLLGLNVGINGQAKKSVGFCLGVGTAMLVYLLVLGWAGAAWINDEALVVVSALGCSYIIYLASKIARSSADLSTNLNTDVNKHDNAPKLLNFRNGLVMQLLNPKAMMATLPITTLQFPAAGIQGFSLVVWALGLALLAAGAPGSYIAIGSLIGSRVKSPRIVQGFNWLMAGLLFAVALSIGIEHVWVPLTSGAN</sequence>
<evidence type="ECO:0000313" key="7">
    <source>
        <dbReference type="EMBL" id="KKO09152.1"/>
    </source>
</evidence>
<keyword evidence="2" id="KW-1003">Cell membrane</keyword>
<comment type="subcellular location">
    <subcellularLocation>
        <location evidence="1">Cell membrane</location>
        <topology evidence="1">Multi-pass membrane protein</topology>
    </subcellularLocation>
</comment>
<feature type="transmembrane region" description="Helical" evidence="6">
    <location>
        <begin position="37"/>
        <end position="58"/>
    </location>
</feature>
<dbReference type="AlphaFoldDB" id="A0A0F9YAK5"/>
<protein>
    <recommendedName>
        <fullName evidence="8">Transporter</fullName>
    </recommendedName>
</protein>
<keyword evidence="4 6" id="KW-1133">Transmembrane helix</keyword>
<name>A0A0F9YAK5_9ZZZZ</name>
<evidence type="ECO:0008006" key="8">
    <source>
        <dbReference type="Google" id="ProtNLM"/>
    </source>
</evidence>
<comment type="caution">
    <text evidence="7">The sequence shown here is derived from an EMBL/GenBank/DDBJ whole genome shotgun (WGS) entry which is preliminary data.</text>
</comment>
<keyword evidence="5 6" id="KW-0472">Membrane</keyword>
<dbReference type="GO" id="GO:0015171">
    <property type="term" value="F:amino acid transmembrane transporter activity"/>
    <property type="evidence" value="ECO:0007669"/>
    <property type="project" value="TreeGrafter"/>
</dbReference>
<dbReference type="EMBL" id="LAZR01000007">
    <property type="protein sequence ID" value="KKO09152.1"/>
    <property type="molecule type" value="Genomic_DNA"/>
</dbReference>
<reference evidence="7" key="1">
    <citation type="journal article" date="2015" name="Nature">
        <title>Complex archaea that bridge the gap between prokaryotes and eukaryotes.</title>
        <authorList>
            <person name="Spang A."/>
            <person name="Saw J.H."/>
            <person name="Jorgensen S.L."/>
            <person name="Zaremba-Niedzwiedzka K."/>
            <person name="Martijn J."/>
            <person name="Lind A.E."/>
            <person name="van Eijk R."/>
            <person name="Schleper C."/>
            <person name="Guy L."/>
            <person name="Ettema T.J."/>
        </authorList>
    </citation>
    <scope>NUCLEOTIDE SEQUENCE</scope>
</reference>
<accession>A0A0F9YAK5</accession>
<dbReference type="Pfam" id="PF01810">
    <property type="entry name" value="LysE"/>
    <property type="match status" value="1"/>
</dbReference>
<keyword evidence="3 6" id="KW-0812">Transmembrane</keyword>
<feature type="transmembrane region" description="Helical" evidence="6">
    <location>
        <begin position="146"/>
        <end position="171"/>
    </location>
</feature>
<evidence type="ECO:0000256" key="1">
    <source>
        <dbReference type="ARBA" id="ARBA00004651"/>
    </source>
</evidence>
<evidence type="ECO:0000256" key="2">
    <source>
        <dbReference type="ARBA" id="ARBA00022475"/>
    </source>
</evidence>
<feature type="transmembrane region" description="Helical" evidence="6">
    <location>
        <begin position="183"/>
        <end position="205"/>
    </location>
</feature>
<evidence type="ECO:0000256" key="5">
    <source>
        <dbReference type="ARBA" id="ARBA00023136"/>
    </source>
</evidence>
<dbReference type="PANTHER" id="PTHR30086:SF20">
    <property type="entry name" value="ARGININE EXPORTER PROTEIN ARGO-RELATED"/>
    <property type="match status" value="1"/>
</dbReference>
<proteinExistence type="predicted"/>
<organism evidence="7">
    <name type="scientific">marine sediment metagenome</name>
    <dbReference type="NCBI Taxonomy" id="412755"/>
    <lineage>
        <taxon>unclassified sequences</taxon>
        <taxon>metagenomes</taxon>
        <taxon>ecological metagenomes</taxon>
    </lineage>
</organism>
<dbReference type="InterPro" id="IPR001123">
    <property type="entry name" value="LeuE-type"/>
</dbReference>
<evidence type="ECO:0000256" key="6">
    <source>
        <dbReference type="SAM" id="Phobius"/>
    </source>
</evidence>